<dbReference type="InterPro" id="IPR002539">
    <property type="entry name" value="MaoC-like_dom"/>
</dbReference>
<dbReference type="CDD" id="cd03454">
    <property type="entry name" value="YdeM"/>
    <property type="match status" value="2"/>
</dbReference>
<evidence type="ECO:0000313" key="3">
    <source>
        <dbReference type="Proteomes" id="UP000286997"/>
    </source>
</evidence>
<dbReference type="InterPro" id="IPR029069">
    <property type="entry name" value="HotDog_dom_sf"/>
</dbReference>
<dbReference type="PANTHER" id="PTHR43664">
    <property type="entry name" value="MONOAMINE OXIDASE-RELATED"/>
    <property type="match status" value="1"/>
</dbReference>
<dbReference type="PANTHER" id="PTHR43664:SF1">
    <property type="entry name" value="BETA-METHYLMALYL-COA DEHYDRATASE"/>
    <property type="match status" value="1"/>
</dbReference>
<dbReference type="OrthoDB" id="9797938at2"/>
<comment type="caution">
    <text evidence="2">The sequence shown here is derived from an EMBL/GenBank/DDBJ whole genome shotgun (WGS) entry which is preliminary data.</text>
</comment>
<evidence type="ECO:0000259" key="1">
    <source>
        <dbReference type="Pfam" id="PF01575"/>
    </source>
</evidence>
<dbReference type="InterPro" id="IPR052342">
    <property type="entry name" value="MCH/BMMD"/>
</dbReference>
<proteinExistence type="predicted"/>
<dbReference type="Pfam" id="PF01575">
    <property type="entry name" value="MaoC_dehydratas"/>
    <property type="match status" value="2"/>
</dbReference>
<dbReference type="RefSeq" id="WP_127733331.1">
    <property type="nucleotide sequence ID" value="NZ_SACP01000031.1"/>
</dbReference>
<dbReference type="SUPFAM" id="SSF54637">
    <property type="entry name" value="Thioesterase/thiol ester dehydrase-isomerase"/>
    <property type="match status" value="2"/>
</dbReference>
<name>A0A437NWV5_9HYPH</name>
<evidence type="ECO:0000313" key="2">
    <source>
        <dbReference type="EMBL" id="RVU14411.1"/>
    </source>
</evidence>
<reference evidence="2 3" key="1">
    <citation type="submission" date="2019-01" db="EMBL/GenBank/DDBJ databases">
        <authorList>
            <person name="Chen W.-M."/>
        </authorList>
    </citation>
    <scope>NUCLEOTIDE SEQUENCE [LARGE SCALE GENOMIC DNA]</scope>
    <source>
        <strain evidence="2 3">TER-1</strain>
    </source>
</reference>
<dbReference type="Gene3D" id="3.10.129.10">
    <property type="entry name" value="Hotdog Thioesterase"/>
    <property type="match status" value="2"/>
</dbReference>
<keyword evidence="3" id="KW-1185">Reference proteome</keyword>
<feature type="domain" description="MaoC-like" evidence="1">
    <location>
        <begin position="195"/>
        <end position="295"/>
    </location>
</feature>
<dbReference type="EMBL" id="SACP01000031">
    <property type="protein sequence ID" value="RVU14411.1"/>
    <property type="molecule type" value="Genomic_DNA"/>
</dbReference>
<dbReference type="AlphaFoldDB" id="A0A437NWV5"/>
<accession>A0A437NWV5</accession>
<gene>
    <name evidence="2" type="ORF">EOE48_23525</name>
</gene>
<sequence length="330" mass="35405">MIRIHFEDLVPGLVLPCGPITVTRDEIVAFARAYDPQPFHLDEAAARGSFVGRLIASGWHSCALGMRLIARDFILQASSMGSPGIDAVHWLRPVLPGDALTLTMTIAEARPSASKPDRGLVRVTAAMANGGGETVMTQEFWVMFGRRGAAPLPARTLPPREPGPPTFASEAGFPAGGYDSLAVGATYDLGGYHFGRDEVLAFARAFDPQPFHVDEAAARQSHFGGLCASGWHTAAGFMNRLVAARDLGRRQAEARGGPVAAGGPSPGFRNLKWLRPVYAGDTIRFAITLTDKRPSASRPGWGLVHHAASGRDQHGDEVFRFDGAWFAPRE</sequence>
<dbReference type="Proteomes" id="UP000286997">
    <property type="component" value="Unassembled WGS sequence"/>
</dbReference>
<feature type="domain" description="MaoC-like" evidence="1">
    <location>
        <begin position="19"/>
        <end position="113"/>
    </location>
</feature>
<protein>
    <submittedName>
        <fullName evidence="2">MaoC family dehydratase</fullName>
    </submittedName>
</protein>
<organism evidence="2 3">
    <name type="scientific">Methylobacterium oryzihabitans</name>
    <dbReference type="NCBI Taxonomy" id="2499852"/>
    <lineage>
        <taxon>Bacteria</taxon>
        <taxon>Pseudomonadati</taxon>
        <taxon>Pseudomonadota</taxon>
        <taxon>Alphaproteobacteria</taxon>
        <taxon>Hyphomicrobiales</taxon>
        <taxon>Methylobacteriaceae</taxon>
        <taxon>Methylobacterium</taxon>
    </lineage>
</organism>